<dbReference type="Pfam" id="PF05699">
    <property type="entry name" value="Dimer_Tnp_hAT"/>
    <property type="match status" value="2"/>
</dbReference>
<dbReference type="PANTHER" id="PTHR46481">
    <property type="entry name" value="ZINC FINGER BED DOMAIN-CONTAINING PROTEIN 4"/>
    <property type="match status" value="1"/>
</dbReference>
<keyword evidence="3 9" id="KW-0863">Zinc-finger</keyword>
<evidence type="ECO:0000256" key="2">
    <source>
        <dbReference type="ARBA" id="ARBA00022723"/>
    </source>
</evidence>
<evidence type="ECO:0000256" key="10">
    <source>
        <dbReference type="SAM" id="MobiDB-lite"/>
    </source>
</evidence>
<evidence type="ECO:0000256" key="7">
    <source>
        <dbReference type="ARBA" id="ARBA00023163"/>
    </source>
</evidence>
<feature type="compositionally biased region" description="Low complexity" evidence="10">
    <location>
        <begin position="712"/>
        <end position="726"/>
    </location>
</feature>
<dbReference type="SUPFAM" id="SSF57667">
    <property type="entry name" value="beta-beta-alpha zinc fingers"/>
    <property type="match status" value="1"/>
</dbReference>
<organism evidence="12 13">
    <name type="scientific">Merluccius polli</name>
    <name type="common">Benguela hake</name>
    <name type="synonym">Merluccius cadenati</name>
    <dbReference type="NCBI Taxonomy" id="89951"/>
    <lineage>
        <taxon>Eukaryota</taxon>
        <taxon>Metazoa</taxon>
        <taxon>Chordata</taxon>
        <taxon>Craniata</taxon>
        <taxon>Vertebrata</taxon>
        <taxon>Euteleostomi</taxon>
        <taxon>Actinopterygii</taxon>
        <taxon>Neopterygii</taxon>
        <taxon>Teleostei</taxon>
        <taxon>Neoteleostei</taxon>
        <taxon>Acanthomorphata</taxon>
        <taxon>Zeiogadaria</taxon>
        <taxon>Gadariae</taxon>
        <taxon>Gadiformes</taxon>
        <taxon>Gadoidei</taxon>
        <taxon>Merlucciidae</taxon>
        <taxon>Merluccius</taxon>
    </lineage>
</organism>
<dbReference type="SUPFAM" id="SSF140996">
    <property type="entry name" value="Hermes dimerisation domain"/>
    <property type="match status" value="1"/>
</dbReference>
<dbReference type="InterPro" id="IPR052035">
    <property type="entry name" value="ZnF_BED_domain_contain"/>
</dbReference>
<dbReference type="GO" id="GO:0005634">
    <property type="term" value="C:nucleus"/>
    <property type="evidence" value="ECO:0007669"/>
    <property type="project" value="UniProtKB-SubCell"/>
</dbReference>
<dbReference type="InterPro" id="IPR036236">
    <property type="entry name" value="Znf_C2H2_sf"/>
</dbReference>
<dbReference type="GO" id="GO:0008270">
    <property type="term" value="F:zinc ion binding"/>
    <property type="evidence" value="ECO:0007669"/>
    <property type="project" value="UniProtKB-KW"/>
</dbReference>
<dbReference type="AlphaFoldDB" id="A0AA47NQ91"/>
<dbReference type="EMBL" id="JAOPHQ010005716">
    <property type="protein sequence ID" value="KAK0134296.1"/>
    <property type="molecule type" value="Genomic_DNA"/>
</dbReference>
<keyword evidence="13" id="KW-1185">Reference proteome</keyword>
<dbReference type="PANTHER" id="PTHR46481:SF9">
    <property type="entry name" value="ZINC FINGER BED DOMAIN-CONTAINING PROTEIN 1-LIKE"/>
    <property type="match status" value="1"/>
</dbReference>
<evidence type="ECO:0000256" key="3">
    <source>
        <dbReference type="ARBA" id="ARBA00022771"/>
    </source>
</evidence>
<keyword evidence="5" id="KW-0805">Transcription regulation</keyword>
<feature type="domain" description="BED-type" evidence="11">
    <location>
        <begin position="231"/>
        <end position="286"/>
    </location>
</feature>
<name>A0AA47NQ91_MERPO</name>
<comment type="subcellular location">
    <subcellularLocation>
        <location evidence="1">Nucleus</location>
    </subcellularLocation>
</comment>
<evidence type="ECO:0000313" key="13">
    <source>
        <dbReference type="Proteomes" id="UP001174136"/>
    </source>
</evidence>
<dbReference type="SMART" id="SM00614">
    <property type="entry name" value="ZnF_BED"/>
    <property type="match status" value="2"/>
</dbReference>
<dbReference type="PROSITE" id="PS50808">
    <property type="entry name" value="ZF_BED"/>
    <property type="match status" value="1"/>
</dbReference>
<dbReference type="Proteomes" id="UP001174136">
    <property type="component" value="Unassembled WGS sequence"/>
</dbReference>
<accession>A0AA47NQ91</accession>
<evidence type="ECO:0000256" key="4">
    <source>
        <dbReference type="ARBA" id="ARBA00022833"/>
    </source>
</evidence>
<reference evidence="12" key="1">
    <citation type="journal article" date="2023" name="Front. Mar. Sci.">
        <title>A new Merluccius polli reference genome to investigate the effects of global change in West African waters.</title>
        <authorList>
            <person name="Mateo J.L."/>
            <person name="Blanco-Fernandez C."/>
            <person name="Garcia-Vazquez E."/>
            <person name="Machado-Schiaffino G."/>
        </authorList>
    </citation>
    <scope>NUCLEOTIDE SEQUENCE</scope>
    <source>
        <strain evidence="12">C29</strain>
        <tissue evidence="12">Fin</tissue>
    </source>
</reference>
<dbReference type="InterPro" id="IPR012337">
    <property type="entry name" value="RNaseH-like_sf"/>
</dbReference>
<keyword evidence="2" id="KW-0479">Metal-binding</keyword>
<evidence type="ECO:0000256" key="5">
    <source>
        <dbReference type="ARBA" id="ARBA00023015"/>
    </source>
</evidence>
<dbReference type="InterPro" id="IPR003656">
    <property type="entry name" value="Znf_BED"/>
</dbReference>
<feature type="region of interest" description="Disordered" evidence="10">
    <location>
        <begin position="712"/>
        <end position="743"/>
    </location>
</feature>
<proteinExistence type="predicted"/>
<comment type="caution">
    <text evidence="12">The sequence shown here is derived from an EMBL/GenBank/DDBJ whole genome shotgun (WGS) entry which is preliminary data.</text>
</comment>
<evidence type="ECO:0000313" key="12">
    <source>
        <dbReference type="EMBL" id="KAK0134296.1"/>
    </source>
</evidence>
<evidence type="ECO:0000256" key="9">
    <source>
        <dbReference type="PROSITE-ProRule" id="PRU00027"/>
    </source>
</evidence>
<keyword evidence="8" id="KW-0539">Nucleus</keyword>
<dbReference type="GO" id="GO:0003677">
    <property type="term" value="F:DNA binding"/>
    <property type="evidence" value="ECO:0007669"/>
    <property type="project" value="UniProtKB-KW"/>
</dbReference>
<dbReference type="Pfam" id="PF02892">
    <property type="entry name" value="zf-BED"/>
    <property type="match status" value="2"/>
</dbReference>
<dbReference type="GO" id="GO:0046983">
    <property type="term" value="F:protein dimerization activity"/>
    <property type="evidence" value="ECO:0007669"/>
    <property type="project" value="InterPro"/>
</dbReference>
<evidence type="ECO:0000256" key="8">
    <source>
        <dbReference type="ARBA" id="ARBA00023242"/>
    </source>
</evidence>
<evidence type="ECO:0000256" key="6">
    <source>
        <dbReference type="ARBA" id="ARBA00023125"/>
    </source>
</evidence>
<sequence>MEDIVQVMGPVKMTTTVMCEEDQPTLSKLLKHLQPCEDDSTLVAEIKRVIANYLSTCYRGTQDALNISNSFGVLIKINLRKKIHKRDNQSRGDKVPSKRCVAFALKWWSSQEKELPLLSTLAKRYLCIPGTSVPAERVFSTAGDIVNAQRSVLRPDHVDQAVRNATKTSPTRCEHKVEQYVLYAGKPFCTKASPGCIHSRFVSARDIHRIPVDEQQDEQPTQTEELVHKRGGTSVAWMWFGFKKTDTDQTTVVCKVCRCTVPTTDSNTTNLFYHLRKNHDKEYRESQREKAAKALSSNVDVEKKKLQTQTLQQAFTRGTPYSHTSRRWKEITTAVAKHICKDMAPIYTVEKRGFCELVQTLDPRYEMPSRKHLNKVVLPALYDECRAKVEEEIHKGMFYATTTDMWSSRTTHPYMSLTIHFIDQAWNLRSRCLQTSYFPEDHTGQEIARGLSEALESWGLNQDHLVCVTTDNASNNILALELMNETTRLHIECCYIYFSFISTGRGVKVHQVERAVGVCKKIVAAFSNSWKRRRELAKAQAEQNPPLPRHQLITETPTRWGSMQAMVERVIEQEKALSQVLRADKKTRHLVPTWQDMDVLESMNKALSPLKEFTDALSGELYPSVSYLKPVLHLFNNQILKHQDGDTELTTTIKEGILKYLNEKYDDKKTQELLDMASLVDPRFKTTYIKQERVDYIKTRAAAELQKLVAEQAEPEAAPLPSAATARDQDEPEEVPAKKKKKSLSSYFKTAAKPSQAAPHSSRESIENELNLYLLLDAGPDTDPLEWWKKNEGHFPHVAKLARKYLCIPATSSPSERAFSASGNIVSCQRSALKPARVDQLIFLALNLIQDEQQSDMICKACRKQVTTKGGNTTNLFSHLQKNHRLLYECKTMWCCCCDQRLAVAGCHSPEAMVVESFINQCCAL</sequence>
<keyword evidence="6" id="KW-0238">DNA-binding</keyword>
<dbReference type="InterPro" id="IPR008906">
    <property type="entry name" value="HATC_C_dom"/>
</dbReference>
<keyword evidence="4" id="KW-0862">Zinc</keyword>
<dbReference type="SUPFAM" id="SSF53098">
    <property type="entry name" value="Ribonuclease H-like"/>
    <property type="match status" value="2"/>
</dbReference>
<evidence type="ECO:0000256" key="1">
    <source>
        <dbReference type="ARBA" id="ARBA00004123"/>
    </source>
</evidence>
<evidence type="ECO:0000259" key="11">
    <source>
        <dbReference type="PROSITE" id="PS50808"/>
    </source>
</evidence>
<gene>
    <name evidence="12" type="primary">ZBED1_189</name>
    <name evidence="12" type="ORF">N1851_030147</name>
</gene>
<protein>
    <submittedName>
        <fullName evidence="12">Zinc finger BED domain-containing protein 1</fullName>
    </submittedName>
</protein>
<keyword evidence="7" id="KW-0804">Transcription</keyword>